<sequence length="195" mass="19662">MGGSIASAEDFEATLRSFRATGLLIAVLGLLAILFPFLAGVSVTLVLGATLAVGAVIHAAHALRARVWRGLLGQGLLALVYAAAGVWLLANPVLGLAAVTSVVIGYLLLSGLVETMIGLRIQGDPNWGWVVFSGALSVVLGILLLAGFPGTAAWALGLLLGVNLVSTGSALLLVGRGAREAVASDEADRDAGASN</sequence>
<keyword evidence="1" id="KW-0812">Transmembrane</keyword>
<keyword evidence="3" id="KW-1185">Reference proteome</keyword>
<dbReference type="EMBL" id="JBHSZG010000008">
    <property type="protein sequence ID" value="MFC7138122.1"/>
    <property type="molecule type" value="Genomic_DNA"/>
</dbReference>
<feature type="transmembrane region" description="Helical" evidence="1">
    <location>
        <begin position="70"/>
        <end position="90"/>
    </location>
</feature>
<feature type="transmembrane region" description="Helical" evidence="1">
    <location>
        <begin position="96"/>
        <end position="117"/>
    </location>
</feature>
<dbReference type="Pfam" id="PF03729">
    <property type="entry name" value="DUF308"/>
    <property type="match status" value="1"/>
</dbReference>
<feature type="transmembrane region" description="Helical" evidence="1">
    <location>
        <begin position="45"/>
        <end position="63"/>
    </location>
</feature>
<gene>
    <name evidence="2" type="ORF">ACFQRB_19875</name>
</gene>
<comment type="caution">
    <text evidence="2">The sequence shown here is derived from an EMBL/GenBank/DDBJ whole genome shotgun (WGS) entry which is preliminary data.</text>
</comment>
<dbReference type="InterPro" id="IPR052712">
    <property type="entry name" value="Acid_resist_chaperone_HdeD"/>
</dbReference>
<proteinExistence type="predicted"/>
<feature type="transmembrane region" description="Helical" evidence="1">
    <location>
        <begin position="154"/>
        <end position="174"/>
    </location>
</feature>
<protein>
    <submittedName>
        <fullName evidence="2">HdeD family acid-resistance protein</fullName>
    </submittedName>
</protein>
<dbReference type="Proteomes" id="UP001596368">
    <property type="component" value="Unassembled WGS sequence"/>
</dbReference>
<evidence type="ECO:0000313" key="3">
    <source>
        <dbReference type="Proteomes" id="UP001596368"/>
    </source>
</evidence>
<accession>A0ABD5XY52</accession>
<dbReference type="InterPro" id="IPR005325">
    <property type="entry name" value="DUF308_memb"/>
</dbReference>
<evidence type="ECO:0000313" key="2">
    <source>
        <dbReference type="EMBL" id="MFC7138122.1"/>
    </source>
</evidence>
<evidence type="ECO:0000256" key="1">
    <source>
        <dbReference type="SAM" id="Phobius"/>
    </source>
</evidence>
<keyword evidence="1" id="KW-0472">Membrane</keyword>
<organism evidence="2 3">
    <name type="scientific">Halobaculum litoreum</name>
    <dbReference type="NCBI Taxonomy" id="3031998"/>
    <lineage>
        <taxon>Archaea</taxon>
        <taxon>Methanobacteriati</taxon>
        <taxon>Methanobacteriota</taxon>
        <taxon>Stenosarchaea group</taxon>
        <taxon>Halobacteria</taxon>
        <taxon>Halobacteriales</taxon>
        <taxon>Haloferacaceae</taxon>
        <taxon>Halobaculum</taxon>
    </lineage>
</organism>
<dbReference type="PANTHER" id="PTHR34989">
    <property type="entry name" value="PROTEIN HDED"/>
    <property type="match status" value="1"/>
</dbReference>
<feature type="transmembrane region" description="Helical" evidence="1">
    <location>
        <begin position="129"/>
        <end position="148"/>
    </location>
</feature>
<keyword evidence="1" id="KW-1133">Transmembrane helix</keyword>
<name>A0ABD5XY52_9EURY</name>
<dbReference type="AlphaFoldDB" id="A0ABD5XY52"/>
<reference evidence="2 3" key="1">
    <citation type="journal article" date="2019" name="Int. J. Syst. Evol. Microbiol.">
        <title>The Global Catalogue of Microorganisms (GCM) 10K type strain sequencing project: providing services to taxonomists for standard genome sequencing and annotation.</title>
        <authorList>
            <consortium name="The Broad Institute Genomics Platform"/>
            <consortium name="The Broad Institute Genome Sequencing Center for Infectious Disease"/>
            <person name="Wu L."/>
            <person name="Ma J."/>
        </authorList>
    </citation>
    <scope>NUCLEOTIDE SEQUENCE [LARGE SCALE GENOMIC DNA]</scope>
    <source>
        <strain evidence="2 3">DT92</strain>
    </source>
</reference>
<dbReference type="PANTHER" id="PTHR34989:SF1">
    <property type="entry name" value="PROTEIN HDED"/>
    <property type="match status" value="1"/>
</dbReference>
<feature type="transmembrane region" description="Helical" evidence="1">
    <location>
        <begin position="20"/>
        <end position="39"/>
    </location>
</feature>